<dbReference type="GO" id="GO:0003700">
    <property type="term" value="F:DNA-binding transcription factor activity"/>
    <property type="evidence" value="ECO:0007669"/>
    <property type="project" value="InterPro"/>
</dbReference>
<reference evidence="6 9" key="1">
    <citation type="submission" date="2021-06" db="EMBL/GenBank/DDBJ databases">
        <title>Collection of gut derived symbiotic bacterial strains cultured from healthy donors.</title>
        <authorList>
            <person name="Lin H."/>
            <person name="Littmann E."/>
            <person name="Pamer E.G."/>
        </authorList>
    </citation>
    <scope>NUCLEOTIDE SEQUENCE</scope>
    <source>
        <strain evidence="7 9">MSK.21.70</strain>
        <strain evidence="6">MSK.21.82</strain>
    </source>
</reference>
<evidence type="ECO:0000313" key="7">
    <source>
        <dbReference type="EMBL" id="MBV3393719.1"/>
    </source>
</evidence>
<dbReference type="InterPro" id="IPR035472">
    <property type="entry name" value="RpiR-like_SIS"/>
</dbReference>
<dbReference type="InterPro" id="IPR000281">
    <property type="entry name" value="HTH_RpiR"/>
</dbReference>
<dbReference type="EMBL" id="JAHOEL010000113">
    <property type="protein sequence ID" value="MBV3393719.1"/>
    <property type="molecule type" value="Genomic_DNA"/>
</dbReference>
<dbReference type="Pfam" id="PF01380">
    <property type="entry name" value="SIS"/>
    <property type="match status" value="1"/>
</dbReference>
<evidence type="ECO:0000313" key="6">
    <source>
        <dbReference type="EMBL" id="MBV3383679.1"/>
    </source>
</evidence>
<dbReference type="PROSITE" id="PS51071">
    <property type="entry name" value="HTH_RPIR"/>
    <property type="match status" value="1"/>
</dbReference>
<feature type="domain" description="HTH rpiR-type" evidence="4">
    <location>
        <begin position="1"/>
        <end position="75"/>
    </location>
</feature>
<proteinExistence type="predicted"/>
<evidence type="ECO:0000259" key="5">
    <source>
        <dbReference type="PROSITE" id="PS51464"/>
    </source>
</evidence>
<evidence type="ECO:0000256" key="3">
    <source>
        <dbReference type="ARBA" id="ARBA00023163"/>
    </source>
</evidence>
<keyword evidence="1" id="KW-0805">Transcription regulation</keyword>
<dbReference type="AlphaFoldDB" id="A0AAW4N0W8"/>
<keyword evidence="3" id="KW-0804">Transcription</keyword>
<dbReference type="CDD" id="cd05013">
    <property type="entry name" value="SIS_RpiR"/>
    <property type="match status" value="1"/>
</dbReference>
<accession>A0AAW4N0W8</accession>
<organism evidence="6 8">
    <name type="scientific">Catenibacterium mitsuokai</name>
    <dbReference type="NCBI Taxonomy" id="100886"/>
    <lineage>
        <taxon>Bacteria</taxon>
        <taxon>Bacillati</taxon>
        <taxon>Bacillota</taxon>
        <taxon>Erysipelotrichia</taxon>
        <taxon>Erysipelotrichales</taxon>
        <taxon>Coprobacillaceae</taxon>
        <taxon>Catenibacterium</taxon>
    </lineage>
</organism>
<evidence type="ECO:0000256" key="1">
    <source>
        <dbReference type="ARBA" id="ARBA00023015"/>
    </source>
</evidence>
<name>A0AAW4N0W8_9FIRM</name>
<sequence length="295" mass="33915">MLIRESLEKCPMNPNEKRLGQYLIDQGIQLENATVRTVAKEVFLAPSSVVRFVQKLGFEGFNDFKKQYLEEIRYLSTHFQKIDSNRPFSQNDKNIVIANKVGLLYDETLQDTISLLNHDTLQEAINRIEKKEHIEIVVSGAQKGIAYTFKEKMMKIGKKVNIFDSTDEAFYEACYCSSNTLFILISYSGETSKCLFICHKLIERKLSFITITTYGTNSLSSQSDCCLYVSTREKLINNLGAFSFNLSLLYLFDVLYSGYFNTSYDEHLENKTVTSMECENIFTDHGRKTDNPIIK</sequence>
<dbReference type="PROSITE" id="PS51464">
    <property type="entry name" value="SIS"/>
    <property type="match status" value="1"/>
</dbReference>
<dbReference type="Proteomes" id="UP001196408">
    <property type="component" value="Unassembled WGS sequence"/>
</dbReference>
<dbReference type="InterPro" id="IPR047640">
    <property type="entry name" value="RpiR-like"/>
</dbReference>
<dbReference type="RefSeq" id="WP_217748318.1">
    <property type="nucleotide sequence ID" value="NZ_JAHOEB010000112.1"/>
</dbReference>
<gene>
    <name evidence="6" type="ORF">KSV97_10760</name>
    <name evidence="7" type="ORF">KSW06_10800</name>
</gene>
<dbReference type="EMBL" id="JAHOEF010000110">
    <property type="protein sequence ID" value="MBV3383679.1"/>
    <property type="molecule type" value="Genomic_DNA"/>
</dbReference>
<dbReference type="GO" id="GO:1901135">
    <property type="term" value="P:carbohydrate derivative metabolic process"/>
    <property type="evidence" value="ECO:0007669"/>
    <property type="project" value="InterPro"/>
</dbReference>
<comment type="caution">
    <text evidence="6">The sequence shown here is derived from an EMBL/GenBank/DDBJ whole genome shotgun (WGS) entry which is preliminary data.</text>
</comment>
<evidence type="ECO:0000256" key="2">
    <source>
        <dbReference type="ARBA" id="ARBA00023125"/>
    </source>
</evidence>
<evidence type="ECO:0000259" key="4">
    <source>
        <dbReference type="PROSITE" id="PS51071"/>
    </source>
</evidence>
<evidence type="ECO:0000313" key="9">
    <source>
        <dbReference type="Proteomes" id="UP001197492"/>
    </source>
</evidence>
<dbReference type="PANTHER" id="PTHR30514">
    <property type="entry name" value="GLUCOKINASE"/>
    <property type="match status" value="1"/>
</dbReference>
<dbReference type="GO" id="GO:0097367">
    <property type="term" value="F:carbohydrate derivative binding"/>
    <property type="evidence" value="ECO:0007669"/>
    <property type="project" value="InterPro"/>
</dbReference>
<evidence type="ECO:0000313" key="8">
    <source>
        <dbReference type="Proteomes" id="UP001196408"/>
    </source>
</evidence>
<keyword evidence="9" id="KW-1185">Reference proteome</keyword>
<dbReference type="PANTHER" id="PTHR30514:SF10">
    <property type="entry name" value="MURR_RPIR FAMILY TRANSCRIPTIONAL REGULATOR"/>
    <property type="match status" value="1"/>
</dbReference>
<dbReference type="InterPro" id="IPR001347">
    <property type="entry name" value="SIS_dom"/>
</dbReference>
<dbReference type="Pfam" id="PF01418">
    <property type="entry name" value="HTH_6"/>
    <property type="match status" value="1"/>
</dbReference>
<keyword evidence="2" id="KW-0238">DNA-binding</keyword>
<dbReference type="Proteomes" id="UP001197492">
    <property type="component" value="Unassembled WGS sequence"/>
</dbReference>
<protein>
    <submittedName>
        <fullName evidence="6">MurR/RpiR family transcriptional regulator</fullName>
    </submittedName>
</protein>
<dbReference type="GO" id="GO:0003677">
    <property type="term" value="F:DNA binding"/>
    <property type="evidence" value="ECO:0007669"/>
    <property type="project" value="UniProtKB-KW"/>
</dbReference>
<feature type="domain" description="SIS" evidence="5">
    <location>
        <begin position="124"/>
        <end position="257"/>
    </location>
</feature>